<dbReference type="InterPro" id="IPR029058">
    <property type="entry name" value="AB_hydrolase_fold"/>
</dbReference>
<keyword evidence="4" id="KW-0963">Cytoplasm</keyword>
<protein>
    <recommendedName>
        <fullName evidence="3">Carboxymethylenebutenolidase homolog</fullName>
    </recommendedName>
</protein>
<dbReference type="SUPFAM" id="SSF53474">
    <property type="entry name" value="alpha/beta-Hydrolases"/>
    <property type="match status" value="1"/>
</dbReference>
<evidence type="ECO:0000256" key="4">
    <source>
        <dbReference type="ARBA" id="ARBA00022490"/>
    </source>
</evidence>
<evidence type="ECO:0000259" key="6">
    <source>
        <dbReference type="Pfam" id="PF01738"/>
    </source>
</evidence>
<dbReference type="Gramene" id="MELO3C022228.2.1">
    <property type="protein sequence ID" value="MELO3C022228.2.1"/>
    <property type="gene ID" value="MELO3C022228.2"/>
</dbReference>
<evidence type="ECO:0000256" key="3">
    <source>
        <dbReference type="ARBA" id="ARBA00014180"/>
    </source>
</evidence>
<dbReference type="PANTHER" id="PTHR46812:SF1">
    <property type="entry name" value="CARBOXYMETHYLENEBUTENOLIDASE HOMOLOG"/>
    <property type="match status" value="1"/>
</dbReference>
<evidence type="ECO:0000256" key="5">
    <source>
        <dbReference type="ARBA" id="ARBA00022801"/>
    </source>
</evidence>
<dbReference type="Gene3D" id="3.40.50.1820">
    <property type="entry name" value="alpha/beta hydrolase"/>
    <property type="match status" value="1"/>
</dbReference>
<reference evidence="7" key="1">
    <citation type="submission" date="2023-03" db="UniProtKB">
        <authorList>
            <consortium name="EnsemblPlants"/>
        </authorList>
    </citation>
    <scope>IDENTIFICATION</scope>
</reference>
<comment type="similarity">
    <text evidence="2">Belongs to the dienelactone hydrolase family.</text>
</comment>
<sequence length="327" mass="35903">MGFASAGAQLISLPPTGSSSRRVEKPIQPPYSQFAYPLPSWKYNNWGDWKWKGKLRYYSVKGRVKDDDDDACELVNGMELSIGEQPHHSIPAYLFKAVKNNNGTAILLLSDLFAFQDSSIRDFAYRLACNGFKYAALTFTFNSNFVSNNIVLLPDLVNEDPWEKPPAQHSAKQEMQRIAEDIGTVTKWLTDEFSAAGLSRKLGIIGFGHGGGRVIDVLARDKGACFLIGASLYGTEVDPSLATKVKVPVLLISGDDDPLCPVSVMKDLEKGMGEGSKLVIFEGRGHGFVHNPGSPEEDDDAEQAFLMLRNWLHHGLVATNNLANCHG</sequence>
<comment type="subcellular location">
    <subcellularLocation>
        <location evidence="1">Cytoplasm</location>
        <location evidence="1">Cytosol</location>
    </subcellularLocation>
</comment>
<dbReference type="GO" id="GO:0016787">
    <property type="term" value="F:hydrolase activity"/>
    <property type="evidence" value="ECO:0007669"/>
    <property type="project" value="UniProtKB-KW"/>
</dbReference>
<dbReference type="Pfam" id="PF01738">
    <property type="entry name" value="DLH"/>
    <property type="match status" value="1"/>
</dbReference>
<name>A0A9I9DQR1_CUCME</name>
<keyword evidence="5" id="KW-0378">Hydrolase</keyword>
<evidence type="ECO:0000256" key="1">
    <source>
        <dbReference type="ARBA" id="ARBA00004514"/>
    </source>
</evidence>
<feature type="domain" description="Dienelactone hydrolase" evidence="6">
    <location>
        <begin position="91"/>
        <end position="314"/>
    </location>
</feature>
<organism evidence="7">
    <name type="scientific">Cucumis melo</name>
    <name type="common">Muskmelon</name>
    <dbReference type="NCBI Taxonomy" id="3656"/>
    <lineage>
        <taxon>Eukaryota</taxon>
        <taxon>Viridiplantae</taxon>
        <taxon>Streptophyta</taxon>
        <taxon>Embryophyta</taxon>
        <taxon>Tracheophyta</taxon>
        <taxon>Spermatophyta</taxon>
        <taxon>Magnoliopsida</taxon>
        <taxon>eudicotyledons</taxon>
        <taxon>Gunneridae</taxon>
        <taxon>Pentapetalae</taxon>
        <taxon>rosids</taxon>
        <taxon>fabids</taxon>
        <taxon>Cucurbitales</taxon>
        <taxon>Cucurbitaceae</taxon>
        <taxon>Benincaseae</taxon>
        <taxon>Cucumis</taxon>
    </lineage>
</organism>
<accession>A0A9I9DQR1</accession>
<dbReference type="PANTHER" id="PTHR46812">
    <property type="entry name" value="CARBOXYMETHYLENEBUTENOLIDASE HOMOLOG"/>
    <property type="match status" value="1"/>
</dbReference>
<dbReference type="EnsemblPlants" id="MELO3C022228.2.1">
    <property type="protein sequence ID" value="MELO3C022228.2.1"/>
    <property type="gene ID" value="MELO3C022228.2"/>
</dbReference>
<dbReference type="GO" id="GO:0009507">
    <property type="term" value="C:chloroplast"/>
    <property type="evidence" value="ECO:0007669"/>
    <property type="project" value="TreeGrafter"/>
</dbReference>
<dbReference type="GO" id="GO:0005829">
    <property type="term" value="C:cytosol"/>
    <property type="evidence" value="ECO:0007669"/>
    <property type="project" value="UniProtKB-SubCell"/>
</dbReference>
<proteinExistence type="inferred from homology"/>
<evidence type="ECO:0000256" key="2">
    <source>
        <dbReference type="ARBA" id="ARBA00008456"/>
    </source>
</evidence>
<dbReference type="AlphaFoldDB" id="A0A9I9DQR1"/>
<evidence type="ECO:0000313" key="7">
    <source>
        <dbReference type="EnsemblPlants" id="MELO3C022228.2.1"/>
    </source>
</evidence>
<dbReference type="InterPro" id="IPR042946">
    <property type="entry name" value="CMBL"/>
</dbReference>
<dbReference type="InterPro" id="IPR002925">
    <property type="entry name" value="Dienelactn_hydro"/>
</dbReference>